<accession>A0A0D0BZV5</accession>
<reference evidence="1 2" key="1">
    <citation type="submission" date="2014-04" db="EMBL/GenBank/DDBJ databases">
        <title>Evolutionary Origins and Diversification of the Mycorrhizal Mutualists.</title>
        <authorList>
            <consortium name="DOE Joint Genome Institute"/>
            <consortium name="Mycorrhizal Genomics Consortium"/>
            <person name="Kohler A."/>
            <person name="Kuo A."/>
            <person name="Nagy L.G."/>
            <person name="Floudas D."/>
            <person name="Copeland A."/>
            <person name="Barry K.W."/>
            <person name="Cichocki N."/>
            <person name="Veneault-Fourrey C."/>
            <person name="LaButti K."/>
            <person name="Lindquist E.A."/>
            <person name="Lipzen A."/>
            <person name="Lundell T."/>
            <person name="Morin E."/>
            <person name="Murat C."/>
            <person name="Riley R."/>
            <person name="Ohm R."/>
            <person name="Sun H."/>
            <person name="Tunlid A."/>
            <person name="Henrissat B."/>
            <person name="Grigoriev I.V."/>
            <person name="Hibbett D.S."/>
            <person name="Martin F."/>
        </authorList>
    </citation>
    <scope>NUCLEOTIDE SEQUENCE [LARGE SCALE GENOMIC DNA]</scope>
    <source>
        <strain evidence="1 2">FD-317 M1</strain>
    </source>
</reference>
<organism evidence="1 2">
    <name type="scientific">Collybiopsis luxurians FD-317 M1</name>
    <dbReference type="NCBI Taxonomy" id="944289"/>
    <lineage>
        <taxon>Eukaryota</taxon>
        <taxon>Fungi</taxon>
        <taxon>Dikarya</taxon>
        <taxon>Basidiomycota</taxon>
        <taxon>Agaricomycotina</taxon>
        <taxon>Agaricomycetes</taxon>
        <taxon>Agaricomycetidae</taxon>
        <taxon>Agaricales</taxon>
        <taxon>Marasmiineae</taxon>
        <taxon>Omphalotaceae</taxon>
        <taxon>Collybiopsis</taxon>
        <taxon>Collybiopsis luxurians</taxon>
    </lineage>
</organism>
<dbReference type="EMBL" id="KN834805">
    <property type="protein sequence ID" value="KIK55484.1"/>
    <property type="molecule type" value="Genomic_DNA"/>
</dbReference>
<evidence type="ECO:0000313" key="1">
    <source>
        <dbReference type="EMBL" id="KIK55484.1"/>
    </source>
</evidence>
<dbReference type="Proteomes" id="UP000053593">
    <property type="component" value="Unassembled WGS sequence"/>
</dbReference>
<dbReference type="HOGENOM" id="CLU_1713492_0_0_1"/>
<dbReference type="AlphaFoldDB" id="A0A0D0BZV5"/>
<proteinExistence type="predicted"/>
<keyword evidence="2" id="KW-1185">Reference proteome</keyword>
<sequence length="153" mass="16809">MSQEYSISAAEYLKNVLNTQVETQLTEVVANAIGAKVKFELNAKIQAAFDVALGAVKRACSEMIEAAAKDVAVKYTESVVGPMREQIITACDKQMQEIMSEVSACSIAHFRERAEIMLERELVAASVRRAQSSARVLEMFSATLEEDALRLGF</sequence>
<protein>
    <submittedName>
        <fullName evidence="1">Uncharacterized protein</fullName>
    </submittedName>
</protein>
<name>A0A0D0BZV5_9AGAR</name>
<gene>
    <name evidence="1" type="ORF">GYMLUDRAFT_835855</name>
</gene>
<evidence type="ECO:0000313" key="2">
    <source>
        <dbReference type="Proteomes" id="UP000053593"/>
    </source>
</evidence>